<dbReference type="EMBL" id="JBHTLP010000011">
    <property type="protein sequence ID" value="MFD1142978.1"/>
    <property type="molecule type" value="Genomic_DNA"/>
</dbReference>
<evidence type="ECO:0000313" key="1">
    <source>
        <dbReference type="EMBL" id="MFD1142978.1"/>
    </source>
</evidence>
<name>A0ABW3QKC4_9BACT</name>
<comment type="caution">
    <text evidence="1">The sequence shown here is derived from an EMBL/GenBank/DDBJ whole genome shotgun (WGS) entry which is preliminary data.</text>
</comment>
<keyword evidence="2" id="KW-1185">Reference proteome</keyword>
<accession>A0ABW3QKC4</accession>
<dbReference type="InterPro" id="IPR008962">
    <property type="entry name" value="PapD-like_sf"/>
</dbReference>
<protein>
    <recommendedName>
        <fullName evidence="3">Molecular chaperone</fullName>
    </recommendedName>
</protein>
<evidence type="ECO:0000313" key="2">
    <source>
        <dbReference type="Proteomes" id="UP001597116"/>
    </source>
</evidence>
<sequence>MGFLLCLTGLGFQPVQAQSGFQVSPARLYFHPEGNTVQTAKLHVNNPTDSRLTLQATFADWRRDSTGSKVYFAPGALPNSCSSMIKVTPSVIDLAPGEERDVLVTFTASKPLTPGQIRNSMLFLTQSNEQELARARSSAPQFVIKMQIGVHVYVLPEGSAQPDIAITGLDVVKSENQRQVKVQIENGGGTLLESHLRLEYLNLETMEEIKAEPIAVNTMPKDAFKVTADIPAKLTSGKYLIVAVLDSGPSQTLKVAELETVLK</sequence>
<dbReference type="Proteomes" id="UP001597116">
    <property type="component" value="Unassembled WGS sequence"/>
</dbReference>
<gene>
    <name evidence="1" type="ORF">ACFQ4C_17765</name>
</gene>
<organism evidence="1 2">
    <name type="scientific">Larkinella insperata</name>
    <dbReference type="NCBI Taxonomy" id="332158"/>
    <lineage>
        <taxon>Bacteria</taxon>
        <taxon>Pseudomonadati</taxon>
        <taxon>Bacteroidota</taxon>
        <taxon>Cytophagia</taxon>
        <taxon>Cytophagales</taxon>
        <taxon>Spirosomataceae</taxon>
        <taxon>Larkinella</taxon>
    </lineage>
</organism>
<reference evidence="2" key="1">
    <citation type="journal article" date="2019" name="Int. J. Syst. Evol. Microbiol.">
        <title>The Global Catalogue of Microorganisms (GCM) 10K type strain sequencing project: providing services to taxonomists for standard genome sequencing and annotation.</title>
        <authorList>
            <consortium name="The Broad Institute Genomics Platform"/>
            <consortium name="The Broad Institute Genome Sequencing Center for Infectious Disease"/>
            <person name="Wu L."/>
            <person name="Ma J."/>
        </authorList>
    </citation>
    <scope>NUCLEOTIDE SEQUENCE [LARGE SCALE GENOMIC DNA]</scope>
    <source>
        <strain evidence="2">CCUG 55608</strain>
    </source>
</reference>
<dbReference type="SUPFAM" id="SSF49354">
    <property type="entry name" value="PapD-like"/>
    <property type="match status" value="1"/>
</dbReference>
<dbReference type="RefSeq" id="WP_265990795.1">
    <property type="nucleotide sequence ID" value="NZ_CP110973.1"/>
</dbReference>
<evidence type="ECO:0008006" key="3">
    <source>
        <dbReference type="Google" id="ProtNLM"/>
    </source>
</evidence>
<proteinExistence type="predicted"/>